<organism evidence="6 7">
    <name type="scientific">Aliikangiella maris</name>
    <dbReference type="NCBI Taxonomy" id="3162458"/>
    <lineage>
        <taxon>Bacteria</taxon>
        <taxon>Pseudomonadati</taxon>
        <taxon>Pseudomonadota</taxon>
        <taxon>Gammaproteobacteria</taxon>
        <taxon>Oceanospirillales</taxon>
        <taxon>Pleioneaceae</taxon>
        <taxon>Aliikangiella</taxon>
    </lineage>
</organism>
<feature type="domain" description="Pilus assembly protein E-set like" evidence="5">
    <location>
        <begin position="353"/>
        <end position="420"/>
    </location>
</feature>
<comment type="caution">
    <text evidence="6">The sequence shown here is derived from an EMBL/GenBank/DDBJ whole genome shotgun (WGS) entry which is preliminary data.</text>
</comment>
<evidence type="ECO:0000256" key="2">
    <source>
        <dbReference type="SAM" id="MobiDB-lite"/>
    </source>
</evidence>
<feature type="region of interest" description="Disordered" evidence="2">
    <location>
        <begin position="77"/>
        <end position="110"/>
    </location>
</feature>
<dbReference type="Pfam" id="PF15976">
    <property type="entry name" value="CooC_C"/>
    <property type="match status" value="1"/>
</dbReference>
<evidence type="ECO:0000259" key="4">
    <source>
        <dbReference type="Pfam" id="PF15976"/>
    </source>
</evidence>
<evidence type="ECO:0000256" key="3">
    <source>
        <dbReference type="SAM" id="SignalP"/>
    </source>
</evidence>
<name>A0ABV2BX73_9GAMM</name>
<feature type="signal peptide" evidence="3">
    <location>
        <begin position="1"/>
        <end position="18"/>
    </location>
</feature>
<evidence type="ECO:0000259" key="5">
    <source>
        <dbReference type="Pfam" id="PF16967"/>
    </source>
</evidence>
<sequence>MKLSALLLVIYLSTLSSAIWSKVQSSSSQQSTVTLTKGLLDGARRIAPFSRINAPSDTLFKSELYLAAVSEIKSESEVNSGSRAQSESEISKKPASNIKSSTIKRQKKSTAFKSSEKKLLVTTPPPGFDDLLTPHFTLVDVYFNQRLLGVTMASYTSSHLIFQSPQEVAGFIANTKNTVELASYLSQPLLNNQILVCHYQGQTGCGNLQPDNVGIIFSQGKHRVDLFIHPALLSIPSLLVDKYLPPSTSGPSFLSAISLVASGGDAREDIYTAKLNNLFSIENYRVYSSLEKDDKNSARLDQLSLSYEYRDMAYQVGSFRTNSQSNSFFEQREILGVRVQSSLASRVDLAQVSGTRLFVFLSEHSRVEIYKDGQLIDSREYQAGNIELNTQDFPQGSYTLEIKIIGDSGREAMESRFFTKSLQLPPLDESLYFVEVGFPEDEQIQTYPVAKDQPFARLGFVTRSADWFGFNSALAADDKQQMLELGTVWFANQIEIQSNHAFTSNNQQAVFYQLGVHHPSYFVSASYRRTFRGNQQLPVQDYSFLKPDVKQTLLNVSIPFSDAVLNVYARTNLESTGEMKKNYGISWRKNVYRTDHLLLDWTVDLTKENHDKRLITGFTLRFIEKDYNLNSSMNYNRLKSQSQYSSHFDKNFRLNVQQAQSLMGDLNHSLNVTETTSQISSLWQSEITNRLGHTRVTLENINQQNTTDDSGVNKSHRQGYALTSHLNFVVDDGQVVMGGSRQSTAGILINIQQESSSSTLLSLRVNGEEKVQINSGESHFIALAPYQTYRLTLAPLQGELVSFDNTPKDITLYPGNVESVTWSMTKLYIVVMQLLNNDDKPFANARLNNEKFHAGTDDLGWVQMELHAAGEYLFIDNNERQCRVIITDKALQQSINYLGSVRCQ</sequence>
<evidence type="ECO:0000256" key="1">
    <source>
        <dbReference type="ARBA" id="ARBA00022729"/>
    </source>
</evidence>
<proteinExistence type="predicted"/>
<keyword evidence="1 3" id="KW-0732">Signal</keyword>
<evidence type="ECO:0000313" key="6">
    <source>
        <dbReference type="EMBL" id="MET1256533.1"/>
    </source>
</evidence>
<dbReference type="EMBL" id="JBEVCJ010000023">
    <property type="protein sequence ID" value="MET1256533.1"/>
    <property type="molecule type" value="Genomic_DNA"/>
</dbReference>
<keyword evidence="7" id="KW-1185">Reference proteome</keyword>
<accession>A0ABV2BX73</accession>
<evidence type="ECO:0000313" key="7">
    <source>
        <dbReference type="Proteomes" id="UP001548189"/>
    </source>
</evidence>
<feature type="domain" description="Pilus assembly protein C-terminal" evidence="4">
    <location>
        <begin position="812"/>
        <end position="904"/>
    </location>
</feature>
<dbReference type="Proteomes" id="UP001548189">
    <property type="component" value="Unassembled WGS sequence"/>
</dbReference>
<reference evidence="6 7" key="1">
    <citation type="submission" date="2024-06" db="EMBL/GenBank/DDBJ databases">
        <authorList>
            <person name="Li F."/>
        </authorList>
    </citation>
    <scope>NUCLEOTIDE SEQUENCE [LARGE SCALE GENOMIC DNA]</scope>
    <source>
        <strain evidence="6 7">GXAS 311</strain>
    </source>
</reference>
<gene>
    <name evidence="6" type="ORF">ABVT43_15440</name>
</gene>
<dbReference type="Pfam" id="PF16967">
    <property type="entry name" value="TcfC"/>
    <property type="match status" value="1"/>
</dbReference>
<dbReference type="InterPro" id="IPR031917">
    <property type="entry name" value="Pilus_assem_C"/>
</dbReference>
<protein>
    <submittedName>
        <fullName evidence="6">TcfC E-set like domain-containing protein</fullName>
    </submittedName>
</protein>
<feature type="chain" id="PRO_5046947162" evidence="3">
    <location>
        <begin position="19"/>
        <end position="904"/>
    </location>
</feature>
<dbReference type="InterPro" id="IPR032636">
    <property type="entry name" value="Pilus_assem_E-set-like_dom"/>
</dbReference>
<feature type="compositionally biased region" description="Polar residues" evidence="2">
    <location>
        <begin position="77"/>
        <end position="88"/>
    </location>
</feature>